<dbReference type="InterPro" id="IPR029068">
    <property type="entry name" value="Glyas_Bleomycin-R_OHBP_Dase"/>
</dbReference>
<dbReference type="OrthoDB" id="485032at2"/>
<dbReference type="Gene3D" id="3.10.180.10">
    <property type="entry name" value="2,3-Dihydroxybiphenyl 1,2-Dioxygenase, domain 1"/>
    <property type="match status" value="1"/>
</dbReference>
<dbReference type="Pfam" id="PF00903">
    <property type="entry name" value="Glyoxalase"/>
    <property type="match status" value="1"/>
</dbReference>
<dbReference type="KEGG" id="agf:ET445_09880"/>
<sequence>MDMRLEVVVLPVSDVDRARAFYETLGWRVDAAVATDDLRAARMTPPGSACSIVFGIDLTGAAPGSVQGLTLAVADLEAARADLRARGADVSEIFHDAGGVFRRAGAEFRVPGLDPRRRSRASYASFADPDGNGWVLQEITTSPHGR</sequence>
<dbReference type="AlphaFoldDB" id="A0A4V0YH62"/>
<organism evidence="2 3">
    <name type="scientific">Agromyces protaetiae</name>
    <dbReference type="NCBI Taxonomy" id="2509455"/>
    <lineage>
        <taxon>Bacteria</taxon>
        <taxon>Bacillati</taxon>
        <taxon>Actinomycetota</taxon>
        <taxon>Actinomycetes</taxon>
        <taxon>Micrococcales</taxon>
        <taxon>Microbacteriaceae</taxon>
        <taxon>Agromyces</taxon>
    </lineage>
</organism>
<reference evidence="2 3" key="1">
    <citation type="submission" date="2019-01" db="EMBL/GenBank/DDBJ databases">
        <title>Genome sequencing of strain FW100M-8.</title>
        <authorList>
            <person name="Heo J."/>
            <person name="Kim S.-J."/>
            <person name="Kim J.-S."/>
            <person name="Hong S.-B."/>
            <person name="Kwon S.-W."/>
        </authorList>
    </citation>
    <scope>NUCLEOTIDE SEQUENCE [LARGE SCALE GENOMIC DNA]</scope>
    <source>
        <strain evidence="2 3">FW100M-8</strain>
    </source>
</reference>
<dbReference type="RefSeq" id="WP_129191026.1">
    <property type="nucleotide sequence ID" value="NZ_CP035491.1"/>
</dbReference>
<gene>
    <name evidence="2" type="ORF">ET445_09880</name>
</gene>
<evidence type="ECO:0000313" key="3">
    <source>
        <dbReference type="Proteomes" id="UP000291259"/>
    </source>
</evidence>
<keyword evidence="3" id="KW-1185">Reference proteome</keyword>
<dbReference type="PROSITE" id="PS51819">
    <property type="entry name" value="VOC"/>
    <property type="match status" value="1"/>
</dbReference>
<dbReference type="EMBL" id="CP035491">
    <property type="protein sequence ID" value="QAY73601.1"/>
    <property type="molecule type" value="Genomic_DNA"/>
</dbReference>
<dbReference type="InterPro" id="IPR004360">
    <property type="entry name" value="Glyas_Fos-R_dOase_dom"/>
</dbReference>
<dbReference type="Proteomes" id="UP000291259">
    <property type="component" value="Chromosome"/>
</dbReference>
<dbReference type="InterPro" id="IPR037523">
    <property type="entry name" value="VOC_core"/>
</dbReference>
<feature type="domain" description="VOC" evidence="1">
    <location>
        <begin position="4"/>
        <end position="139"/>
    </location>
</feature>
<protein>
    <submittedName>
        <fullName evidence="2">Glyoxalase</fullName>
    </submittedName>
</protein>
<name>A0A4V0YH62_9MICO</name>
<evidence type="ECO:0000313" key="2">
    <source>
        <dbReference type="EMBL" id="QAY73601.1"/>
    </source>
</evidence>
<dbReference type="SUPFAM" id="SSF54593">
    <property type="entry name" value="Glyoxalase/Bleomycin resistance protein/Dihydroxybiphenyl dioxygenase"/>
    <property type="match status" value="1"/>
</dbReference>
<evidence type="ECO:0000259" key="1">
    <source>
        <dbReference type="PROSITE" id="PS51819"/>
    </source>
</evidence>
<accession>A0A4V0YH62</accession>
<proteinExistence type="predicted"/>